<keyword evidence="1" id="KW-0949">S-adenosyl-L-methionine</keyword>
<dbReference type="Pfam" id="PF05206">
    <property type="entry name" value="TRM13"/>
    <property type="match status" value="1"/>
</dbReference>
<comment type="similarity">
    <text evidence="1">Belongs to the methyltransferase TRM13 family.</text>
</comment>
<sequence>MEKPPYFSLNINQIGNQEESEILESSNDGEELAETSASRKIKEHLMKLDKEAMQSIISRINETYNLVAEEILSDIKTHDALTPRLIESHNGKHAIQQASLLGHMRDEKMLDTNLTFAEFGAGSGEMTRYVQLAVKTPAFTLLIDRQKIKLNLDQDFKKTNWKRIIIDIKDLHLSKVENISDHPLVVYSKHLCGVATDLTLNCVTNYHSEGRKVGGVLIALCCHQLCKYEQYINPEYLQELNISKKDFEILCYLTTWAVCGKPVKEDW</sequence>
<evidence type="ECO:0000313" key="4">
    <source>
        <dbReference type="Proteomes" id="UP001210925"/>
    </source>
</evidence>
<comment type="catalytic activity">
    <reaction evidence="1">
        <text>adenosine(4) in tRNA(His) + S-adenosyl-L-methionine = 2'-O-methyladenosine(4) in tRNA(His) + S-adenosyl-L-homocysteine + H(+)</text>
        <dbReference type="Rhea" id="RHEA:43196"/>
        <dbReference type="Rhea" id="RHEA-COMP:10401"/>
        <dbReference type="Rhea" id="RHEA-COMP:10402"/>
        <dbReference type="ChEBI" id="CHEBI:15378"/>
        <dbReference type="ChEBI" id="CHEBI:57856"/>
        <dbReference type="ChEBI" id="CHEBI:59789"/>
        <dbReference type="ChEBI" id="CHEBI:74411"/>
        <dbReference type="ChEBI" id="CHEBI:74477"/>
        <dbReference type="EC" id="2.1.1.225"/>
    </reaction>
</comment>
<gene>
    <name evidence="3" type="ORF">HK103_005093</name>
</gene>
<evidence type="ECO:0000256" key="1">
    <source>
        <dbReference type="RuleBase" id="RU367103"/>
    </source>
</evidence>
<dbReference type="GO" id="GO:0008270">
    <property type="term" value="F:zinc ion binding"/>
    <property type="evidence" value="ECO:0007669"/>
    <property type="project" value="UniProtKB-KW"/>
</dbReference>
<keyword evidence="1" id="KW-0819">tRNA processing</keyword>
<comment type="catalytic activity">
    <reaction evidence="1">
        <text>cytidine(4) in tRNA(Gly)(GCC) + S-adenosyl-L-methionine = 2'-O-methylcytidine(4) in tRNA(Gly)(GCC) + S-adenosyl-L-homocysteine + H(+)</text>
        <dbReference type="Rhea" id="RHEA:43192"/>
        <dbReference type="Rhea" id="RHEA-COMP:10399"/>
        <dbReference type="Rhea" id="RHEA-COMP:10400"/>
        <dbReference type="ChEBI" id="CHEBI:15378"/>
        <dbReference type="ChEBI" id="CHEBI:57856"/>
        <dbReference type="ChEBI" id="CHEBI:59789"/>
        <dbReference type="ChEBI" id="CHEBI:74495"/>
        <dbReference type="ChEBI" id="CHEBI:82748"/>
        <dbReference type="EC" id="2.1.1.225"/>
    </reaction>
</comment>
<keyword evidence="4" id="KW-1185">Reference proteome</keyword>
<comment type="catalytic activity">
    <reaction evidence="1">
        <text>cytidine(4) in tRNA(Pro) + S-adenosyl-L-methionine = 2'-O-methylcytidine(4) in tRNA(Pro) + S-adenosyl-L-homocysteine + H(+)</text>
        <dbReference type="Rhea" id="RHEA:32767"/>
        <dbReference type="Rhea" id="RHEA-COMP:10397"/>
        <dbReference type="Rhea" id="RHEA-COMP:10398"/>
        <dbReference type="ChEBI" id="CHEBI:15378"/>
        <dbReference type="ChEBI" id="CHEBI:57856"/>
        <dbReference type="ChEBI" id="CHEBI:59789"/>
        <dbReference type="ChEBI" id="CHEBI:74495"/>
        <dbReference type="ChEBI" id="CHEBI:82748"/>
        <dbReference type="EC" id="2.1.1.225"/>
    </reaction>
</comment>
<dbReference type="Proteomes" id="UP001210925">
    <property type="component" value="Unassembled WGS sequence"/>
</dbReference>
<keyword evidence="1" id="KW-0808">Transferase</keyword>
<comment type="function">
    <text evidence="1">tRNA methylase which 2'-O-methylates cytidine(4) in tRNA(Pro) and tRNA(Gly)(GCC), and adenosine(4) in tRNA(His).</text>
</comment>
<organism evidence="3 4">
    <name type="scientific">Boothiomyces macroporosus</name>
    <dbReference type="NCBI Taxonomy" id="261099"/>
    <lineage>
        <taxon>Eukaryota</taxon>
        <taxon>Fungi</taxon>
        <taxon>Fungi incertae sedis</taxon>
        <taxon>Chytridiomycota</taxon>
        <taxon>Chytridiomycota incertae sedis</taxon>
        <taxon>Chytridiomycetes</taxon>
        <taxon>Rhizophydiales</taxon>
        <taxon>Terramycetaceae</taxon>
        <taxon>Boothiomyces</taxon>
    </lineage>
</organism>
<dbReference type="AlphaFoldDB" id="A0AAD5UJB4"/>
<dbReference type="GO" id="GO:0106050">
    <property type="term" value="F:tRNA 2'-O-methyltransferase activity"/>
    <property type="evidence" value="ECO:0007669"/>
    <property type="project" value="UniProtKB-UniRule"/>
</dbReference>
<reference evidence="3" key="1">
    <citation type="submission" date="2020-05" db="EMBL/GenBank/DDBJ databases">
        <title>Phylogenomic resolution of chytrid fungi.</title>
        <authorList>
            <person name="Stajich J.E."/>
            <person name="Amses K."/>
            <person name="Simmons R."/>
            <person name="Seto K."/>
            <person name="Myers J."/>
            <person name="Bonds A."/>
            <person name="Quandt C.A."/>
            <person name="Barry K."/>
            <person name="Liu P."/>
            <person name="Grigoriev I."/>
            <person name="Longcore J.E."/>
            <person name="James T.Y."/>
        </authorList>
    </citation>
    <scope>NUCLEOTIDE SEQUENCE</scope>
    <source>
        <strain evidence="3">PLAUS21</strain>
    </source>
</reference>
<feature type="domain" description="Methyltransferase TRM13" evidence="2">
    <location>
        <begin position="95"/>
        <end position="262"/>
    </location>
</feature>
<accession>A0AAD5UJB4</accession>
<evidence type="ECO:0000259" key="2">
    <source>
        <dbReference type="Pfam" id="PF05206"/>
    </source>
</evidence>
<dbReference type="PANTHER" id="PTHR12998:SF0">
    <property type="entry name" value="TRNA:M(4)X MODIFICATION ENZYME TRM13 HOMOLOG"/>
    <property type="match status" value="1"/>
</dbReference>
<dbReference type="EMBL" id="JADGKB010000045">
    <property type="protein sequence ID" value="KAJ3256849.1"/>
    <property type="molecule type" value="Genomic_DNA"/>
</dbReference>
<dbReference type="PANTHER" id="PTHR12998">
    <property type="entry name" value="TRNA:M(4)X MODIFICATION ENZYME TRM13 HOMOLOG"/>
    <property type="match status" value="1"/>
</dbReference>
<keyword evidence="1" id="KW-0862">Zinc</keyword>
<keyword evidence="1" id="KW-0479">Metal-binding</keyword>
<dbReference type="GO" id="GO:0030488">
    <property type="term" value="P:tRNA methylation"/>
    <property type="evidence" value="ECO:0007669"/>
    <property type="project" value="InterPro"/>
</dbReference>
<protein>
    <recommendedName>
        <fullName evidence="1">tRNA:m(4)X modification enzyme TRM13</fullName>
        <ecNumber evidence="1">2.1.1.225</ecNumber>
    </recommendedName>
</protein>
<name>A0AAD5UJB4_9FUNG</name>
<keyword evidence="1" id="KW-0489">Methyltransferase</keyword>
<dbReference type="InterPro" id="IPR039044">
    <property type="entry name" value="Trm13"/>
</dbReference>
<keyword evidence="1" id="KW-0863">Zinc-finger</keyword>
<dbReference type="EC" id="2.1.1.225" evidence="1"/>
<dbReference type="InterPro" id="IPR007871">
    <property type="entry name" value="Methyltransferase_TRM13"/>
</dbReference>
<comment type="caution">
    <text evidence="3">The sequence shown here is derived from an EMBL/GenBank/DDBJ whole genome shotgun (WGS) entry which is preliminary data.</text>
</comment>
<evidence type="ECO:0000313" key="3">
    <source>
        <dbReference type="EMBL" id="KAJ3256849.1"/>
    </source>
</evidence>
<proteinExistence type="inferred from homology"/>